<dbReference type="EMBL" id="CP070618">
    <property type="protein sequence ID" value="QSE88027.1"/>
    <property type="molecule type" value="Genomic_DNA"/>
</dbReference>
<sequence length="139" mass="15212">MVWLRIGCFTLAVGGMRISGEQVEGLVIEVYFKDMIEGVADALDRINESPDGADPAPTARPSYDVDGRKVSPTEGARIAGQRIWDSANGHNPTSRRPVQARIDELEDLREQLNVAIDHAVAELSGFVHPEFRTGSNRPS</sequence>
<feature type="region of interest" description="Disordered" evidence="1">
    <location>
        <begin position="46"/>
        <end position="97"/>
    </location>
</feature>
<gene>
    <name evidence="2" type="ORF">JWS13_05040</name>
</gene>
<evidence type="ECO:0000313" key="3">
    <source>
        <dbReference type="Proteomes" id="UP000662986"/>
    </source>
</evidence>
<proteinExistence type="predicted"/>
<protein>
    <submittedName>
        <fullName evidence="2">Uncharacterized protein</fullName>
    </submittedName>
</protein>
<keyword evidence="3" id="KW-1185">Reference proteome</keyword>
<reference evidence="2 3" key="1">
    <citation type="journal article" date="2021" name="Microbiol. Resour. Announc.">
        <title>Complete Genome Sequences of Two Rhodococcus sp. Strains with Large and Linear Chromosomes, Isolated from Apple Rhizosphere.</title>
        <authorList>
            <person name="Benning S."/>
            <person name="Brugnone N."/>
            <person name="Siani R."/>
            <person name="Kublik S."/>
            <person name="Schloter M."/>
            <person name="Rad V."/>
        </authorList>
    </citation>
    <scope>NUCLEOTIDE SEQUENCE [LARGE SCALE GENOMIC DNA]</scope>
    <source>
        <strain evidence="2 3">R79</strain>
    </source>
</reference>
<name>A0A974VZP4_9NOCA</name>
<dbReference type="Proteomes" id="UP000662986">
    <property type="component" value="Plasmid unnamed1"/>
</dbReference>
<reference evidence="2 3" key="2">
    <citation type="journal article" date="2022" name="Arch. Microbiol.">
        <title>Rhodococcus pseudokoreensis sp. nov. isolated from the rhizosphere of young M26 apple rootstocks.</title>
        <authorList>
            <person name="Kampfer P."/>
            <person name="Glaeser S.P."/>
            <person name="Blom J."/>
            <person name="Wolf J."/>
            <person name="Benning S."/>
            <person name="Schloter M."/>
            <person name="Neumann-Schaal M."/>
        </authorList>
    </citation>
    <scope>NUCLEOTIDE SEQUENCE [LARGE SCALE GENOMIC DNA]</scope>
    <source>
        <strain evidence="2 3">R79</strain>
    </source>
</reference>
<evidence type="ECO:0000313" key="2">
    <source>
        <dbReference type="EMBL" id="QSE88027.1"/>
    </source>
</evidence>
<dbReference type="RefSeq" id="WP_206004788.1">
    <property type="nucleotide sequence ID" value="NZ_CP070618.1"/>
</dbReference>
<organism evidence="2 3">
    <name type="scientific">Rhodococcus pseudokoreensis</name>
    <dbReference type="NCBI Taxonomy" id="2811421"/>
    <lineage>
        <taxon>Bacteria</taxon>
        <taxon>Bacillati</taxon>
        <taxon>Actinomycetota</taxon>
        <taxon>Actinomycetes</taxon>
        <taxon>Mycobacteriales</taxon>
        <taxon>Nocardiaceae</taxon>
        <taxon>Rhodococcus</taxon>
    </lineage>
</organism>
<evidence type="ECO:0000256" key="1">
    <source>
        <dbReference type="SAM" id="MobiDB-lite"/>
    </source>
</evidence>
<accession>A0A974VZP4</accession>
<keyword evidence="2" id="KW-0614">Plasmid</keyword>
<geneLocation type="plasmid" evidence="2 3">
    <name>unnamed1</name>
</geneLocation>